<accession>A0A6A6C5N3</accession>
<feature type="region of interest" description="Disordered" evidence="1">
    <location>
        <begin position="1"/>
        <end position="40"/>
    </location>
</feature>
<evidence type="ECO:0000313" key="3">
    <source>
        <dbReference type="Proteomes" id="UP000799537"/>
    </source>
</evidence>
<dbReference type="EMBL" id="ML993624">
    <property type="protein sequence ID" value="KAF2160696.1"/>
    <property type="molecule type" value="Genomic_DNA"/>
</dbReference>
<dbReference type="AlphaFoldDB" id="A0A6A6C5N3"/>
<reference evidence="2" key="1">
    <citation type="journal article" date="2020" name="Stud. Mycol.">
        <title>101 Dothideomycetes genomes: a test case for predicting lifestyles and emergence of pathogens.</title>
        <authorList>
            <person name="Haridas S."/>
            <person name="Albert R."/>
            <person name="Binder M."/>
            <person name="Bloem J."/>
            <person name="Labutti K."/>
            <person name="Salamov A."/>
            <person name="Andreopoulos B."/>
            <person name="Baker S."/>
            <person name="Barry K."/>
            <person name="Bills G."/>
            <person name="Bluhm B."/>
            <person name="Cannon C."/>
            <person name="Castanera R."/>
            <person name="Culley D."/>
            <person name="Daum C."/>
            <person name="Ezra D."/>
            <person name="Gonzalez J."/>
            <person name="Henrissat B."/>
            <person name="Kuo A."/>
            <person name="Liang C."/>
            <person name="Lipzen A."/>
            <person name="Lutzoni F."/>
            <person name="Magnuson J."/>
            <person name="Mondo S."/>
            <person name="Nolan M."/>
            <person name="Ohm R."/>
            <person name="Pangilinan J."/>
            <person name="Park H.-J."/>
            <person name="Ramirez L."/>
            <person name="Alfaro M."/>
            <person name="Sun H."/>
            <person name="Tritt A."/>
            <person name="Yoshinaga Y."/>
            <person name="Zwiers L.-H."/>
            <person name="Turgeon B."/>
            <person name="Goodwin S."/>
            <person name="Spatafora J."/>
            <person name="Crous P."/>
            <person name="Grigoriev I."/>
        </authorList>
    </citation>
    <scope>NUCLEOTIDE SEQUENCE</scope>
    <source>
        <strain evidence="2">ATCC 36951</strain>
    </source>
</reference>
<evidence type="ECO:0000256" key="1">
    <source>
        <dbReference type="SAM" id="MobiDB-lite"/>
    </source>
</evidence>
<feature type="compositionally biased region" description="Basic residues" evidence="1">
    <location>
        <begin position="30"/>
        <end position="39"/>
    </location>
</feature>
<gene>
    <name evidence="2" type="ORF">M409DRAFT_59728</name>
</gene>
<feature type="compositionally biased region" description="Low complexity" evidence="1">
    <location>
        <begin position="8"/>
        <end position="20"/>
    </location>
</feature>
<name>A0A6A6C5N3_ZASCE</name>
<dbReference type="GeneID" id="54567548"/>
<organism evidence="2 3">
    <name type="scientific">Zasmidium cellare ATCC 36951</name>
    <dbReference type="NCBI Taxonomy" id="1080233"/>
    <lineage>
        <taxon>Eukaryota</taxon>
        <taxon>Fungi</taxon>
        <taxon>Dikarya</taxon>
        <taxon>Ascomycota</taxon>
        <taxon>Pezizomycotina</taxon>
        <taxon>Dothideomycetes</taxon>
        <taxon>Dothideomycetidae</taxon>
        <taxon>Mycosphaerellales</taxon>
        <taxon>Mycosphaerellaceae</taxon>
        <taxon>Zasmidium</taxon>
    </lineage>
</organism>
<dbReference type="RefSeq" id="XP_033661585.1">
    <property type="nucleotide sequence ID" value="XM_033814276.1"/>
</dbReference>
<dbReference type="Proteomes" id="UP000799537">
    <property type="component" value="Unassembled WGS sequence"/>
</dbReference>
<sequence length="109" mass="10748">MGCGGSKPSPYYHYPDTPYYHAKPTYGRPPPRKSRHAHGYRSGYYTSSGAGFFGGGGGCGGGGGGGASGCGGGGGGGGGATSDRSGQDALCRVGAIGLERLSRGRVEVL</sequence>
<proteinExistence type="predicted"/>
<evidence type="ECO:0000313" key="2">
    <source>
        <dbReference type="EMBL" id="KAF2160696.1"/>
    </source>
</evidence>
<protein>
    <submittedName>
        <fullName evidence="2">Uncharacterized protein</fullName>
    </submittedName>
</protein>
<keyword evidence="3" id="KW-1185">Reference proteome</keyword>